<dbReference type="Proteomes" id="UP000324222">
    <property type="component" value="Unassembled WGS sequence"/>
</dbReference>
<keyword evidence="3" id="KW-1185">Reference proteome</keyword>
<dbReference type="AlphaFoldDB" id="A0A5B7CUR1"/>
<comment type="caution">
    <text evidence="2">The sequence shown here is derived from an EMBL/GenBank/DDBJ whole genome shotgun (WGS) entry which is preliminary data.</text>
</comment>
<evidence type="ECO:0000313" key="2">
    <source>
        <dbReference type="EMBL" id="MPC12888.1"/>
    </source>
</evidence>
<proteinExistence type="predicted"/>
<sequence length="162" mass="17829">MRNFATDASHTARTDSKIARPAGDFSDHSIGAHPGVIASLIEGIFLFDKASYKLQKIMVLLPVKAYLCTVSWCQVVPSRKLARVNPPLPTEVFTGIFFSPEAAATPIKRTAATASASSLEEEIILGLQLFVYIHFSPTSRYLPSCQSLCVNVFRLEGLCRYF</sequence>
<protein>
    <submittedName>
        <fullName evidence="2">Uncharacterized protein</fullName>
    </submittedName>
</protein>
<evidence type="ECO:0000256" key="1">
    <source>
        <dbReference type="SAM" id="MobiDB-lite"/>
    </source>
</evidence>
<gene>
    <name evidence="2" type="ORF">E2C01_005604</name>
</gene>
<name>A0A5B7CUR1_PORTR</name>
<organism evidence="2 3">
    <name type="scientific">Portunus trituberculatus</name>
    <name type="common">Swimming crab</name>
    <name type="synonym">Neptunus trituberculatus</name>
    <dbReference type="NCBI Taxonomy" id="210409"/>
    <lineage>
        <taxon>Eukaryota</taxon>
        <taxon>Metazoa</taxon>
        <taxon>Ecdysozoa</taxon>
        <taxon>Arthropoda</taxon>
        <taxon>Crustacea</taxon>
        <taxon>Multicrustacea</taxon>
        <taxon>Malacostraca</taxon>
        <taxon>Eumalacostraca</taxon>
        <taxon>Eucarida</taxon>
        <taxon>Decapoda</taxon>
        <taxon>Pleocyemata</taxon>
        <taxon>Brachyura</taxon>
        <taxon>Eubrachyura</taxon>
        <taxon>Portunoidea</taxon>
        <taxon>Portunidae</taxon>
        <taxon>Portuninae</taxon>
        <taxon>Portunus</taxon>
    </lineage>
</organism>
<evidence type="ECO:0000313" key="3">
    <source>
        <dbReference type="Proteomes" id="UP000324222"/>
    </source>
</evidence>
<feature type="region of interest" description="Disordered" evidence="1">
    <location>
        <begin position="1"/>
        <end position="20"/>
    </location>
</feature>
<accession>A0A5B7CUR1</accession>
<dbReference type="EMBL" id="VSRR010000243">
    <property type="protein sequence ID" value="MPC12888.1"/>
    <property type="molecule type" value="Genomic_DNA"/>
</dbReference>
<reference evidence="2 3" key="1">
    <citation type="submission" date="2019-05" db="EMBL/GenBank/DDBJ databases">
        <title>Another draft genome of Portunus trituberculatus and its Hox gene families provides insights of decapod evolution.</title>
        <authorList>
            <person name="Jeong J.-H."/>
            <person name="Song I."/>
            <person name="Kim S."/>
            <person name="Choi T."/>
            <person name="Kim D."/>
            <person name="Ryu S."/>
            <person name="Kim W."/>
        </authorList>
    </citation>
    <scope>NUCLEOTIDE SEQUENCE [LARGE SCALE GENOMIC DNA]</scope>
    <source>
        <tissue evidence="2">Muscle</tissue>
    </source>
</reference>